<dbReference type="PANTHER" id="PTHR39339:SF1">
    <property type="entry name" value="CHAD DOMAIN-CONTAINING PROTEIN"/>
    <property type="match status" value="1"/>
</dbReference>
<keyword evidence="4" id="KW-1185">Reference proteome</keyword>
<organism evidence="3 4">
    <name type="scientific">Nonomuraea insulae</name>
    <dbReference type="NCBI Taxonomy" id="1616787"/>
    <lineage>
        <taxon>Bacteria</taxon>
        <taxon>Bacillati</taxon>
        <taxon>Actinomycetota</taxon>
        <taxon>Actinomycetes</taxon>
        <taxon>Streptosporangiales</taxon>
        <taxon>Streptosporangiaceae</taxon>
        <taxon>Nonomuraea</taxon>
    </lineage>
</organism>
<dbReference type="SUPFAM" id="SSF55154">
    <property type="entry name" value="CYTH-like phosphatases"/>
    <property type="match status" value="1"/>
</dbReference>
<evidence type="ECO:0000313" key="3">
    <source>
        <dbReference type="EMBL" id="MFC5826008.1"/>
    </source>
</evidence>
<dbReference type="InterPro" id="IPR023577">
    <property type="entry name" value="CYTH_domain"/>
</dbReference>
<dbReference type="InterPro" id="IPR033469">
    <property type="entry name" value="CYTH-like_dom_sf"/>
</dbReference>
<sequence>MAGHVEVERKYEIDGVDEVAIEDFTGPDGRVTVDEPETRRLVADYVDTQALTLAGHGITLRRRRGGQDEGWHLKLPMAKGSRREVRAPLGTGAHRVPARLAKLVMAHVRGRELVPIVTLETTRTIRRLRDDRGEVLAEVADDVVHGRRLDGDQRSVSWREIEVELVDGPTAVLDTVEARLRESGAVPSPAGSKLARVLGDDLAPDPALEPGRSAGTVLIAYVRRQRDQLLAYDPLVRLADHDDDSVHKMRVAVRRIRSLLRTHSRLLDRDRIGAFDAELKWLAGELGTVRDLEVLTARFDRRLADQSDTKGHLADAEWPAHLAARERRARQELNRTLRTPRYFAVLAAIDDFIAGPPFHDQARRKVSRLTPTLVAKSWRKVLSKYAKARHLPEGPESDRALHSTRKAAKRARYTAEAATPSLGKPARKLAKQAERLQEALGRRQDALVARRQLTELATRPGLTTADAFTLGLLLATERHEAAEADHALAPAWDRAADPKLLRALKS</sequence>
<dbReference type="Pfam" id="PF01928">
    <property type="entry name" value="CYTH"/>
    <property type="match status" value="1"/>
</dbReference>
<dbReference type="PANTHER" id="PTHR39339">
    <property type="entry name" value="SLR1444 PROTEIN"/>
    <property type="match status" value="1"/>
</dbReference>
<gene>
    <name evidence="3" type="ORF">ACFPZ3_19255</name>
</gene>
<dbReference type="SMART" id="SM01118">
    <property type="entry name" value="CYTH"/>
    <property type="match status" value="1"/>
</dbReference>
<evidence type="ECO:0000259" key="1">
    <source>
        <dbReference type="PROSITE" id="PS51707"/>
    </source>
</evidence>
<evidence type="ECO:0000313" key="4">
    <source>
        <dbReference type="Proteomes" id="UP001596058"/>
    </source>
</evidence>
<accession>A0ABW1CNE2</accession>
<evidence type="ECO:0000259" key="2">
    <source>
        <dbReference type="PROSITE" id="PS51708"/>
    </source>
</evidence>
<reference evidence="4" key="1">
    <citation type="journal article" date="2019" name="Int. J. Syst. Evol. Microbiol.">
        <title>The Global Catalogue of Microorganisms (GCM) 10K type strain sequencing project: providing services to taxonomists for standard genome sequencing and annotation.</title>
        <authorList>
            <consortium name="The Broad Institute Genomics Platform"/>
            <consortium name="The Broad Institute Genome Sequencing Center for Infectious Disease"/>
            <person name="Wu L."/>
            <person name="Ma J."/>
        </authorList>
    </citation>
    <scope>NUCLEOTIDE SEQUENCE [LARGE SCALE GENOMIC DNA]</scope>
    <source>
        <strain evidence="4">CCUG 53903</strain>
    </source>
</reference>
<dbReference type="Gene3D" id="1.40.20.10">
    <property type="entry name" value="CHAD domain"/>
    <property type="match status" value="1"/>
</dbReference>
<comment type="caution">
    <text evidence="3">The sequence shown here is derived from an EMBL/GenBank/DDBJ whole genome shotgun (WGS) entry which is preliminary data.</text>
</comment>
<protein>
    <submittedName>
        <fullName evidence="3">CHAD domain-containing protein</fullName>
    </submittedName>
</protein>
<dbReference type="Pfam" id="PF05235">
    <property type="entry name" value="CHAD"/>
    <property type="match status" value="1"/>
</dbReference>
<dbReference type="SMART" id="SM00880">
    <property type="entry name" value="CHAD"/>
    <property type="match status" value="1"/>
</dbReference>
<feature type="domain" description="CHAD" evidence="2">
    <location>
        <begin position="211"/>
        <end position="498"/>
    </location>
</feature>
<name>A0ABW1CNE2_9ACTN</name>
<dbReference type="PROSITE" id="PS51707">
    <property type="entry name" value="CYTH"/>
    <property type="match status" value="1"/>
</dbReference>
<dbReference type="CDD" id="cd07374">
    <property type="entry name" value="CYTH-like_Pase"/>
    <property type="match status" value="1"/>
</dbReference>
<dbReference type="Proteomes" id="UP001596058">
    <property type="component" value="Unassembled WGS sequence"/>
</dbReference>
<dbReference type="RefSeq" id="WP_379515517.1">
    <property type="nucleotide sequence ID" value="NZ_JBHSPA010000023.1"/>
</dbReference>
<dbReference type="Gene3D" id="2.40.320.10">
    <property type="entry name" value="Hypothetical Protein Pfu-838710-001"/>
    <property type="match status" value="1"/>
</dbReference>
<dbReference type="PROSITE" id="PS51708">
    <property type="entry name" value="CHAD"/>
    <property type="match status" value="1"/>
</dbReference>
<dbReference type="InterPro" id="IPR007899">
    <property type="entry name" value="CHAD_dom"/>
</dbReference>
<dbReference type="InterPro" id="IPR038186">
    <property type="entry name" value="CHAD_dom_sf"/>
</dbReference>
<feature type="domain" description="CYTH" evidence="1">
    <location>
        <begin position="4"/>
        <end position="204"/>
    </location>
</feature>
<proteinExistence type="predicted"/>
<dbReference type="EMBL" id="JBHSPA010000023">
    <property type="protein sequence ID" value="MFC5826008.1"/>
    <property type="molecule type" value="Genomic_DNA"/>
</dbReference>